<feature type="compositionally biased region" description="Low complexity" evidence="1">
    <location>
        <begin position="137"/>
        <end position="147"/>
    </location>
</feature>
<feature type="region of interest" description="Disordered" evidence="1">
    <location>
        <begin position="162"/>
        <end position="191"/>
    </location>
</feature>
<evidence type="ECO:0000256" key="1">
    <source>
        <dbReference type="SAM" id="MobiDB-lite"/>
    </source>
</evidence>
<keyword evidence="3" id="KW-1185">Reference proteome</keyword>
<name>Q6NIH5_CORDI</name>
<dbReference type="AlphaFoldDB" id="Q6NIH5"/>
<gene>
    <name evidence="2" type="ordered locus">DIP0800</name>
</gene>
<feature type="compositionally biased region" description="Basic and acidic residues" evidence="1">
    <location>
        <begin position="111"/>
        <end position="127"/>
    </location>
</feature>
<protein>
    <submittedName>
        <fullName evidence="2">Uncharacterized protein</fullName>
    </submittedName>
</protein>
<dbReference type="EMBL" id="BX248356">
    <property type="protein sequence ID" value="CAE49318.1"/>
    <property type="molecule type" value="Genomic_DNA"/>
</dbReference>
<accession>Q6NIH5</accession>
<evidence type="ECO:0000313" key="3">
    <source>
        <dbReference type="Proteomes" id="UP000002198"/>
    </source>
</evidence>
<feature type="compositionally biased region" description="Polar residues" evidence="1">
    <location>
        <begin position="87"/>
        <end position="99"/>
    </location>
</feature>
<proteinExistence type="predicted"/>
<sequence>MGLTSHTGPGPAPAHRPVGGLVPAEPACGWPGWYIAVWGTGHGARGGARSSQRAGNGFLTKGHTPCGRATRPRAGRSISLREKIQRQGVTQASSGSALSILSCGGMGESPARGRERPNSIPRNERPRGATHPRAGTRTRAGTEAGTGLLHQVEQVRCAGVKYPHGPVHLTKSCREHGSQTASQPPSASGGG</sequence>
<evidence type="ECO:0000313" key="2">
    <source>
        <dbReference type="EMBL" id="CAE49318.1"/>
    </source>
</evidence>
<organism evidence="2 3">
    <name type="scientific">Corynebacterium diphtheriae (strain ATCC 700971 / NCTC 13129 / Biotype gravis)</name>
    <dbReference type="NCBI Taxonomy" id="257309"/>
    <lineage>
        <taxon>Bacteria</taxon>
        <taxon>Bacillati</taxon>
        <taxon>Actinomycetota</taxon>
        <taxon>Actinomycetes</taxon>
        <taxon>Mycobacteriales</taxon>
        <taxon>Corynebacteriaceae</taxon>
        <taxon>Corynebacterium</taxon>
    </lineage>
</organism>
<feature type="region of interest" description="Disordered" evidence="1">
    <location>
        <begin position="43"/>
        <end position="147"/>
    </location>
</feature>
<dbReference type="HOGENOM" id="CLU_1419337_0_0_11"/>
<dbReference type="KEGG" id="cdi:DIP0800"/>
<dbReference type="Proteomes" id="UP000002198">
    <property type="component" value="Chromosome"/>
</dbReference>
<feature type="compositionally biased region" description="Polar residues" evidence="1">
    <location>
        <begin position="178"/>
        <end position="191"/>
    </location>
</feature>
<reference evidence="2 3" key="1">
    <citation type="journal article" date="2003" name="Nucleic Acids Res.">
        <title>The complete genome sequence and analysis of Corynebacterium diphtheriae NCTC13129.</title>
        <authorList>
            <person name="Cerdeno-Tarraga A.M."/>
            <person name="Efstratiou A."/>
            <person name="Dover L.G."/>
            <person name="Holden M.T.G."/>
            <person name="Pallen M."/>
            <person name="Bentley S.D."/>
            <person name="Besra G.S."/>
            <person name="Churcher C."/>
            <person name="James K.D."/>
            <person name="De Zoysa A."/>
            <person name="Chillingworth T."/>
            <person name="Cronin A."/>
            <person name="Dowd L."/>
            <person name="Feltwell T."/>
            <person name="Hamlin N."/>
            <person name="Holroyd S."/>
            <person name="Jagels K."/>
            <person name="Moule S."/>
            <person name="Quail M.A."/>
            <person name="Rabbinowitsch E."/>
            <person name="Rutherford K."/>
            <person name="Thomson N.R."/>
            <person name="Unwin L."/>
            <person name="Whitehead S."/>
            <person name="Barrell B.G.Parkhill.J."/>
        </authorList>
    </citation>
    <scope>NUCLEOTIDE SEQUENCE [LARGE SCALE GENOMIC DNA]</scope>
    <source>
        <strain evidence="3">ATCC 700971 / NCTC 13129 / Biotype gravis</strain>
    </source>
</reference>